<organism evidence="2 3">
    <name type="scientific">Tropilaelaps mercedesae</name>
    <dbReference type="NCBI Taxonomy" id="418985"/>
    <lineage>
        <taxon>Eukaryota</taxon>
        <taxon>Metazoa</taxon>
        <taxon>Ecdysozoa</taxon>
        <taxon>Arthropoda</taxon>
        <taxon>Chelicerata</taxon>
        <taxon>Arachnida</taxon>
        <taxon>Acari</taxon>
        <taxon>Parasitiformes</taxon>
        <taxon>Mesostigmata</taxon>
        <taxon>Gamasina</taxon>
        <taxon>Dermanyssoidea</taxon>
        <taxon>Laelapidae</taxon>
        <taxon>Tropilaelaps</taxon>
    </lineage>
</organism>
<keyword evidence="3" id="KW-1185">Reference proteome</keyword>
<dbReference type="InParanoid" id="A0A1V9Y2Q6"/>
<feature type="compositionally biased region" description="Polar residues" evidence="1">
    <location>
        <begin position="21"/>
        <end position="44"/>
    </location>
</feature>
<feature type="region of interest" description="Disordered" evidence="1">
    <location>
        <begin position="1"/>
        <end position="44"/>
    </location>
</feature>
<name>A0A1V9Y2Q6_9ACAR</name>
<dbReference type="EMBL" id="MNPL01000417">
    <property type="protein sequence ID" value="OQR80037.1"/>
    <property type="molecule type" value="Genomic_DNA"/>
</dbReference>
<feature type="compositionally biased region" description="Basic and acidic residues" evidence="1">
    <location>
        <begin position="429"/>
        <end position="440"/>
    </location>
</feature>
<sequence length="448" mass="47173">MATSSAVAETRPVHAVATDSPIHSNTRGPVITSNQVGTSPARVTSSVTAKPSKLLTANESILITILPTTPAASSPSEIALTSTERAFTASTKSRSAAKDNVPFSTISSGPIITIPTTTTPTTILSSPCKSTSGERLVTKLDPEPIQTTSTSTSTPFVPTSSTTILCDCTASQEYLKKDNHSKPASLVTELPLTAIPATASSPNVHASVEFHAPSENRSQPYAYENTQVIVTTMIPVNTVGINHFSTASGVENHDKPVTLPDSQKTSESTDRISRNIDAMEITIATPTVKSIMQLFADKSLPTTSTKTTENATVPIVSSQSASQPTVSLSTIAANSEEPDALAKVSTKKNPVGSAPIESIHPTSSFDLSGEGEIDQEDDKNANGTSKESTENSDKRADSAEDMDEAQKQANKIKALDHSNHHFNNGGKQLDQKHSNNHEIDNGDVQSAS</sequence>
<feature type="region of interest" description="Disordered" evidence="1">
    <location>
        <begin position="338"/>
        <end position="448"/>
    </location>
</feature>
<dbReference type="AlphaFoldDB" id="A0A1V9Y2Q6"/>
<feature type="region of interest" description="Disordered" evidence="1">
    <location>
        <begin position="247"/>
        <end position="273"/>
    </location>
</feature>
<evidence type="ECO:0000256" key="1">
    <source>
        <dbReference type="SAM" id="MobiDB-lite"/>
    </source>
</evidence>
<comment type="caution">
    <text evidence="2">The sequence shown here is derived from an EMBL/GenBank/DDBJ whole genome shotgun (WGS) entry which is preliminary data.</text>
</comment>
<accession>A0A1V9Y2Q6</accession>
<dbReference type="Proteomes" id="UP000192247">
    <property type="component" value="Unassembled WGS sequence"/>
</dbReference>
<reference evidence="2 3" key="1">
    <citation type="journal article" date="2017" name="Gigascience">
        <title>Draft genome of the honey bee ectoparasitic mite, Tropilaelaps mercedesae, is shaped by the parasitic life history.</title>
        <authorList>
            <person name="Dong X."/>
            <person name="Armstrong S.D."/>
            <person name="Xia D."/>
            <person name="Makepeace B.L."/>
            <person name="Darby A.C."/>
            <person name="Kadowaki T."/>
        </authorList>
    </citation>
    <scope>NUCLEOTIDE SEQUENCE [LARGE SCALE GENOMIC DNA]</scope>
    <source>
        <strain evidence="2">Wuxi-XJTLU</strain>
    </source>
</reference>
<evidence type="ECO:0000313" key="2">
    <source>
        <dbReference type="EMBL" id="OQR80037.1"/>
    </source>
</evidence>
<protein>
    <submittedName>
        <fullName evidence="2">Uncharacterized protein</fullName>
    </submittedName>
</protein>
<gene>
    <name evidence="2" type="ORF">BIW11_05333</name>
</gene>
<evidence type="ECO:0000313" key="3">
    <source>
        <dbReference type="Proteomes" id="UP000192247"/>
    </source>
</evidence>
<proteinExistence type="predicted"/>
<feature type="compositionally biased region" description="Basic and acidic residues" evidence="1">
    <location>
        <begin position="387"/>
        <end position="398"/>
    </location>
</feature>